<feature type="domain" description="HTH cro/C1-type" evidence="3">
    <location>
        <begin position="7"/>
        <end position="61"/>
    </location>
</feature>
<dbReference type="Pfam" id="PF01381">
    <property type="entry name" value="HTH_3"/>
    <property type="match status" value="1"/>
</dbReference>
<proteinExistence type="predicted"/>
<feature type="transmembrane region" description="Helical" evidence="2">
    <location>
        <begin position="146"/>
        <end position="164"/>
    </location>
</feature>
<dbReference type="InterPro" id="IPR010982">
    <property type="entry name" value="Lambda_DNA-bd_dom_sf"/>
</dbReference>
<name>A0ABS4F3D4_9CLOT</name>
<keyword evidence="5" id="KW-1185">Reference proteome</keyword>
<dbReference type="CDD" id="cd00093">
    <property type="entry name" value="HTH_XRE"/>
    <property type="match status" value="1"/>
</dbReference>
<dbReference type="RefSeq" id="WP_234925858.1">
    <property type="nucleotide sequence ID" value="NZ_JAGGJZ010000011.1"/>
</dbReference>
<sequence>MNLGENIKRLRKEKNLSQEQLAKMLNVSRQAISKWESGSTYPDISNLVLLRDIFDVTLDNLIIDEIKDSDKIKNSKTLGNNSKELENKEDFQSIEDNKNLNIQCKSLEDENCNEELNEEDDLFSSLMVGGFVIGTGLGFITDNFMLGTAFSFIGMGIGYIVEITKKNFKKTNIKEK</sequence>
<gene>
    <name evidence="4" type="ORF">J2Z53_002389</name>
</gene>
<keyword evidence="2" id="KW-0812">Transmembrane</keyword>
<comment type="caution">
    <text evidence="4">The sequence shown here is derived from an EMBL/GenBank/DDBJ whole genome shotgun (WGS) entry which is preliminary data.</text>
</comment>
<keyword evidence="2" id="KW-0472">Membrane</keyword>
<reference evidence="4 5" key="1">
    <citation type="submission" date="2021-03" db="EMBL/GenBank/DDBJ databases">
        <title>Genomic Encyclopedia of Type Strains, Phase IV (KMG-IV): sequencing the most valuable type-strain genomes for metagenomic binning, comparative biology and taxonomic classification.</title>
        <authorList>
            <person name="Goeker M."/>
        </authorList>
    </citation>
    <scope>NUCLEOTIDE SEQUENCE [LARGE SCALE GENOMIC DNA]</scope>
    <source>
        <strain evidence="4 5">DSM 3984</strain>
    </source>
</reference>
<dbReference type="EMBL" id="JAGGJZ010000011">
    <property type="protein sequence ID" value="MBP1890775.1"/>
    <property type="molecule type" value="Genomic_DNA"/>
</dbReference>
<dbReference type="PROSITE" id="PS50943">
    <property type="entry name" value="HTH_CROC1"/>
    <property type="match status" value="1"/>
</dbReference>
<dbReference type="Gene3D" id="1.10.260.40">
    <property type="entry name" value="lambda repressor-like DNA-binding domains"/>
    <property type="match status" value="1"/>
</dbReference>
<evidence type="ECO:0000313" key="4">
    <source>
        <dbReference type="EMBL" id="MBP1890775.1"/>
    </source>
</evidence>
<keyword evidence="1" id="KW-0238">DNA-binding</keyword>
<protein>
    <submittedName>
        <fullName evidence="4">Transcriptional regulator with XRE-family HTH domain</fullName>
    </submittedName>
</protein>
<dbReference type="InterPro" id="IPR001387">
    <property type="entry name" value="Cro/C1-type_HTH"/>
</dbReference>
<dbReference type="PANTHER" id="PTHR46558:SF11">
    <property type="entry name" value="HTH-TYPE TRANSCRIPTIONAL REGULATOR XRE"/>
    <property type="match status" value="1"/>
</dbReference>
<evidence type="ECO:0000256" key="1">
    <source>
        <dbReference type="ARBA" id="ARBA00023125"/>
    </source>
</evidence>
<keyword evidence="2" id="KW-1133">Transmembrane helix</keyword>
<accession>A0ABS4F3D4</accession>
<dbReference type="PANTHER" id="PTHR46558">
    <property type="entry name" value="TRACRIPTIONAL REGULATORY PROTEIN-RELATED-RELATED"/>
    <property type="match status" value="1"/>
</dbReference>
<evidence type="ECO:0000313" key="5">
    <source>
        <dbReference type="Proteomes" id="UP000783390"/>
    </source>
</evidence>
<dbReference type="Proteomes" id="UP000783390">
    <property type="component" value="Unassembled WGS sequence"/>
</dbReference>
<dbReference type="SMART" id="SM00530">
    <property type="entry name" value="HTH_XRE"/>
    <property type="match status" value="1"/>
</dbReference>
<evidence type="ECO:0000256" key="2">
    <source>
        <dbReference type="SAM" id="Phobius"/>
    </source>
</evidence>
<organism evidence="4 5">
    <name type="scientific">Clostridium moniliforme</name>
    <dbReference type="NCBI Taxonomy" id="39489"/>
    <lineage>
        <taxon>Bacteria</taxon>
        <taxon>Bacillati</taxon>
        <taxon>Bacillota</taxon>
        <taxon>Clostridia</taxon>
        <taxon>Eubacteriales</taxon>
        <taxon>Clostridiaceae</taxon>
        <taxon>Clostridium</taxon>
    </lineage>
</organism>
<evidence type="ECO:0000259" key="3">
    <source>
        <dbReference type="PROSITE" id="PS50943"/>
    </source>
</evidence>
<feature type="transmembrane region" description="Helical" evidence="2">
    <location>
        <begin position="122"/>
        <end position="140"/>
    </location>
</feature>
<dbReference type="SUPFAM" id="SSF47413">
    <property type="entry name" value="lambda repressor-like DNA-binding domains"/>
    <property type="match status" value="1"/>
</dbReference>